<name>A0A7S3AUD2_9EUKA</name>
<proteinExistence type="predicted"/>
<gene>
    <name evidence="1" type="ORF">HERI1096_LOCUS16376</name>
</gene>
<sequence>MIVNGRTVQLGRPAVAVLDTGTTGLVISESLYDSDELALPGAAVREVTVEAISPRGRLTSFRAERSRGQSSNEFPLIVTPVSLPWFDTARGSARRAVATAPTRGRVGALGSAPHVLFLGLAFLSEMQLTIDTDTSRMLAVRATPTAPVR</sequence>
<evidence type="ECO:0000313" key="1">
    <source>
        <dbReference type="EMBL" id="CAE0115691.1"/>
    </source>
</evidence>
<dbReference type="AlphaFoldDB" id="A0A7S3AUD2"/>
<organism evidence="1">
    <name type="scientific">Haptolina ericina</name>
    <dbReference type="NCBI Taxonomy" id="156174"/>
    <lineage>
        <taxon>Eukaryota</taxon>
        <taxon>Haptista</taxon>
        <taxon>Haptophyta</taxon>
        <taxon>Prymnesiophyceae</taxon>
        <taxon>Prymnesiales</taxon>
        <taxon>Prymnesiaceae</taxon>
        <taxon>Haptolina</taxon>
    </lineage>
</organism>
<dbReference type="EMBL" id="HBHX01029365">
    <property type="protein sequence ID" value="CAE0115691.1"/>
    <property type="molecule type" value="Transcribed_RNA"/>
</dbReference>
<reference evidence="1" key="1">
    <citation type="submission" date="2021-01" db="EMBL/GenBank/DDBJ databases">
        <authorList>
            <person name="Corre E."/>
            <person name="Pelletier E."/>
            <person name="Niang G."/>
            <person name="Scheremetjew M."/>
            <person name="Finn R."/>
            <person name="Kale V."/>
            <person name="Holt S."/>
            <person name="Cochrane G."/>
            <person name="Meng A."/>
            <person name="Brown T."/>
            <person name="Cohen L."/>
        </authorList>
    </citation>
    <scope>NUCLEOTIDE SEQUENCE</scope>
    <source>
        <strain evidence="1">CCMP281</strain>
    </source>
</reference>
<protein>
    <submittedName>
        <fullName evidence="1">Uncharacterized protein</fullName>
    </submittedName>
</protein>
<accession>A0A7S3AUD2</accession>